<sequence>MSQDASTPDSRTQLDEAMRSFMARVVLFQDAVARSVGLNSTDLQTVGLLMSEGPASPGDLAERIGITQGGAVTSLIDRLEKAGYVTRRRDEQDRRRVLVVADEQKVIADVGHIYGRVADRWNTYLSTLTDDEIAVGARILAAAAEVNREEIERLRRER</sequence>
<reference evidence="2 3" key="1">
    <citation type="submission" date="2021-06" db="EMBL/GenBank/DDBJ databases">
        <title>Actinoplanes lichenicola sp. nov., and Actinoplanes ovalisporus sp. nov., isolated from lichen in Thailand.</title>
        <authorList>
            <person name="Saeng-In P."/>
            <person name="Kanchanasin P."/>
            <person name="Yuki M."/>
            <person name="Kudo T."/>
            <person name="Ohkuma M."/>
            <person name="Phongsopitanun W."/>
            <person name="Tanasupawat S."/>
        </authorList>
    </citation>
    <scope>NUCLEOTIDE SEQUENCE [LARGE SCALE GENOMIC DNA]</scope>
    <source>
        <strain evidence="2 3">NBRC 110975</strain>
    </source>
</reference>
<dbReference type="InterPro" id="IPR036390">
    <property type="entry name" value="WH_DNA-bd_sf"/>
</dbReference>
<dbReference type="Gene3D" id="1.10.10.10">
    <property type="entry name" value="Winged helix-like DNA-binding domain superfamily/Winged helix DNA-binding domain"/>
    <property type="match status" value="1"/>
</dbReference>
<evidence type="ECO:0000313" key="2">
    <source>
        <dbReference type="EMBL" id="MBU2667012.1"/>
    </source>
</evidence>
<dbReference type="InterPro" id="IPR036388">
    <property type="entry name" value="WH-like_DNA-bd_sf"/>
</dbReference>
<dbReference type="SMART" id="SM00347">
    <property type="entry name" value="HTH_MARR"/>
    <property type="match status" value="1"/>
</dbReference>
<dbReference type="InterPro" id="IPR039422">
    <property type="entry name" value="MarR/SlyA-like"/>
</dbReference>
<accession>A0ABS5YU87</accession>
<proteinExistence type="predicted"/>
<dbReference type="CDD" id="cd00090">
    <property type="entry name" value="HTH_ARSR"/>
    <property type="match status" value="1"/>
</dbReference>
<evidence type="ECO:0000313" key="3">
    <source>
        <dbReference type="Proteomes" id="UP001519654"/>
    </source>
</evidence>
<dbReference type="PANTHER" id="PTHR33164">
    <property type="entry name" value="TRANSCRIPTIONAL REGULATOR, MARR FAMILY"/>
    <property type="match status" value="1"/>
</dbReference>
<dbReference type="PANTHER" id="PTHR33164:SF106">
    <property type="entry name" value="TRANSCRIPTIONAL REGULATORY PROTEIN"/>
    <property type="match status" value="1"/>
</dbReference>
<keyword evidence="3" id="KW-1185">Reference proteome</keyword>
<dbReference type="RefSeq" id="WP_215791217.1">
    <property type="nucleotide sequence ID" value="NZ_JAHKKG010000008.1"/>
</dbReference>
<dbReference type="Pfam" id="PF01047">
    <property type="entry name" value="MarR"/>
    <property type="match status" value="1"/>
</dbReference>
<comment type="caution">
    <text evidence="2">The sequence shown here is derived from an EMBL/GenBank/DDBJ whole genome shotgun (WGS) entry which is preliminary data.</text>
</comment>
<gene>
    <name evidence="2" type="ORF">KOI35_26215</name>
</gene>
<dbReference type="Proteomes" id="UP001519654">
    <property type="component" value="Unassembled WGS sequence"/>
</dbReference>
<name>A0ABS5YU87_9ACTN</name>
<dbReference type="SUPFAM" id="SSF46785">
    <property type="entry name" value="Winged helix' DNA-binding domain"/>
    <property type="match status" value="1"/>
</dbReference>
<organism evidence="2 3">
    <name type="scientific">Paractinoplanes bogorensis</name>
    <dbReference type="NCBI Taxonomy" id="1610840"/>
    <lineage>
        <taxon>Bacteria</taxon>
        <taxon>Bacillati</taxon>
        <taxon>Actinomycetota</taxon>
        <taxon>Actinomycetes</taxon>
        <taxon>Micromonosporales</taxon>
        <taxon>Micromonosporaceae</taxon>
        <taxon>Paractinoplanes</taxon>
    </lineage>
</organism>
<dbReference type="InterPro" id="IPR000835">
    <property type="entry name" value="HTH_MarR-typ"/>
</dbReference>
<protein>
    <submittedName>
        <fullName evidence="2">MarR family transcriptional regulator</fullName>
    </submittedName>
</protein>
<evidence type="ECO:0000259" key="1">
    <source>
        <dbReference type="SMART" id="SM00347"/>
    </source>
</evidence>
<dbReference type="EMBL" id="JAHKKG010000008">
    <property type="protein sequence ID" value="MBU2667012.1"/>
    <property type="molecule type" value="Genomic_DNA"/>
</dbReference>
<feature type="domain" description="HTH marR-type" evidence="1">
    <location>
        <begin position="31"/>
        <end position="133"/>
    </location>
</feature>
<dbReference type="InterPro" id="IPR011991">
    <property type="entry name" value="ArsR-like_HTH"/>
</dbReference>